<keyword evidence="3" id="KW-0472">Membrane</keyword>
<evidence type="ECO:0000256" key="3">
    <source>
        <dbReference type="SAM" id="Phobius"/>
    </source>
</evidence>
<keyword evidence="1 2" id="KW-0238">DNA-binding</keyword>
<dbReference type="InterPro" id="IPR001867">
    <property type="entry name" value="OmpR/PhoB-type_DNA-bd"/>
</dbReference>
<dbReference type="Gene3D" id="1.10.10.10">
    <property type="entry name" value="Winged helix-like DNA-binding domain superfamily/Winged helix DNA-binding domain"/>
    <property type="match status" value="1"/>
</dbReference>
<keyword evidence="3" id="KW-1133">Transmembrane helix</keyword>
<evidence type="ECO:0000256" key="1">
    <source>
        <dbReference type="ARBA" id="ARBA00023125"/>
    </source>
</evidence>
<name>A0A7Y0LFR6_9GAMM</name>
<dbReference type="Pfam" id="PF00486">
    <property type="entry name" value="Trans_reg_C"/>
    <property type="match status" value="1"/>
</dbReference>
<dbReference type="Proteomes" id="UP000568664">
    <property type="component" value="Unassembled WGS sequence"/>
</dbReference>
<feature type="DNA-binding region" description="OmpR/PhoB-type" evidence="2">
    <location>
        <begin position="1"/>
        <end position="74"/>
    </location>
</feature>
<feature type="domain" description="OmpR/PhoB-type" evidence="4">
    <location>
        <begin position="1"/>
        <end position="74"/>
    </location>
</feature>
<dbReference type="SUPFAM" id="SSF46894">
    <property type="entry name" value="C-terminal effector domain of the bipartite response regulators"/>
    <property type="match status" value="1"/>
</dbReference>
<dbReference type="PROSITE" id="PS51755">
    <property type="entry name" value="OMPR_PHOB"/>
    <property type="match status" value="1"/>
</dbReference>
<dbReference type="AlphaFoldDB" id="A0A7Y0LFR6"/>
<organism evidence="5 6">
    <name type="scientific">Thalassotalea algicola</name>
    <dbReference type="NCBI Taxonomy" id="2716224"/>
    <lineage>
        <taxon>Bacteria</taxon>
        <taxon>Pseudomonadati</taxon>
        <taxon>Pseudomonadota</taxon>
        <taxon>Gammaproteobacteria</taxon>
        <taxon>Alteromonadales</taxon>
        <taxon>Colwelliaceae</taxon>
        <taxon>Thalassotalea</taxon>
    </lineage>
</organism>
<dbReference type="InterPro" id="IPR036388">
    <property type="entry name" value="WH-like_DNA-bd_sf"/>
</dbReference>
<proteinExistence type="predicted"/>
<protein>
    <recommendedName>
        <fullName evidence="4">OmpR/PhoB-type domain-containing protein</fullName>
    </recommendedName>
</protein>
<dbReference type="GO" id="GO:0006355">
    <property type="term" value="P:regulation of DNA-templated transcription"/>
    <property type="evidence" value="ECO:0007669"/>
    <property type="project" value="InterPro"/>
</dbReference>
<evidence type="ECO:0000259" key="4">
    <source>
        <dbReference type="PROSITE" id="PS51755"/>
    </source>
</evidence>
<dbReference type="GO" id="GO:0003677">
    <property type="term" value="F:DNA binding"/>
    <property type="evidence" value="ECO:0007669"/>
    <property type="project" value="UniProtKB-UniRule"/>
</dbReference>
<comment type="caution">
    <text evidence="5">The sequence shown here is derived from an EMBL/GenBank/DDBJ whole genome shotgun (WGS) entry which is preliminary data.</text>
</comment>
<keyword evidence="3" id="KW-0812">Transmembrane</keyword>
<accession>A0A7Y0LFR6</accession>
<reference evidence="5 6" key="1">
    <citation type="submission" date="2020-04" db="EMBL/GenBank/DDBJ databases">
        <title>Thalassotalea sp. M1531, isolated from the surface of marine red alga.</title>
        <authorList>
            <person name="Pang L."/>
            <person name="Lu D.-C."/>
        </authorList>
    </citation>
    <scope>NUCLEOTIDE SEQUENCE [LARGE SCALE GENOMIC DNA]</scope>
    <source>
        <strain evidence="5 6">M1531</strain>
    </source>
</reference>
<evidence type="ECO:0000256" key="2">
    <source>
        <dbReference type="PROSITE-ProRule" id="PRU01091"/>
    </source>
</evidence>
<keyword evidence="6" id="KW-1185">Reference proteome</keyword>
<sequence length="272" mass="31266">MLHEKSIKLLLLLANSSPEPLSKKTLHEALWPDTVVSDWSLSRLISDTRIALGDDGEHQNIIKTARGAGFYMPDVTVINVVNRSRRIKSFGFVFAGICTALLVSGLVIGWYSDYQEKQLHEAMSRIAEFQDNTYSAFVAQAKRRNQLVDMLEQRLSFKRTRQYEMFFQHYYPNMTSDEKFVCQQIRAFSSSGLLKNNQAILDELESNHHIYDEIPLAKNLAQHLRIWIDKHNNVFSTREDMCLIYVGVEDGMPYPSGVDQQVKAWLKAKSTD</sequence>
<evidence type="ECO:0000313" key="6">
    <source>
        <dbReference type="Proteomes" id="UP000568664"/>
    </source>
</evidence>
<evidence type="ECO:0000313" key="5">
    <source>
        <dbReference type="EMBL" id="NMP33427.1"/>
    </source>
</evidence>
<dbReference type="EMBL" id="JABBXH010000008">
    <property type="protein sequence ID" value="NMP33427.1"/>
    <property type="molecule type" value="Genomic_DNA"/>
</dbReference>
<dbReference type="GO" id="GO:0000160">
    <property type="term" value="P:phosphorelay signal transduction system"/>
    <property type="evidence" value="ECO:0007669"/>
    <property type="project" value="InterPro"/>
</dbReference>
<gene>
    <name evidence="5" type="ORF">HII17_17910</name>
</gene>
<feature type="transmembrane region" description="Helical" evidence="3">
    <location>
        <begin position="90"/>
        <end position="111"/>
    </location>
</feature>
<dbReference type="InterPro" id="IPR016032">
    <property type="entry name" value="Sig_transdc_resp-reg_C-effctor"/>
</dbReference>